<proteinExistence type="predicted"/>
<dbReference type="InterPro" id="IPR036188">
    <property type="entry name" value="FAD/NAD-bd_sf"/>
</dbReference>
<dbReference type="InterPro" id="IPR006076">
    <property type="entry name" value="FAD-dep_OxRdtase"/>
</dbReference>
<dbReference type="Proteomes" id="UP000606172">
    <property type="component" value="Unassembled WGS sequence"/>
</dbReference>
<dbReference type="AlphaFoldDB" id="A0A919V9D3"/>
<evidence type="ECO:0000313" key="3">
    <source>
        <dbReference type="Proteomes" id="UP000606172"/>
    </source>
</evidence>
<sequence length="406" mass="42491">MTDHQDADAIVVGAGIFGAALANHLQQAGIGRVVMLDAGEPGRGTSGSGAGFVGYWTAGYMPVPSTDDYALEDYGVRFYRSLSERGKPIDYRGNGSLFVATSEAGAPRVAKMADHPLAPAGTRALDPLETAKVTGHLLSADAVTTAVLHPGGIQISAGRATRALAALAGAEGVEIRSGAPVNRLLADDRGVRGVRTPAGDLRSRTVILACGAWTNELLRPLQAAVPIARVIASRVVSPPSGVAESSPTVMVPEWNGLWLREHRGGITWGNPDGYAPLSAYADRIAVGDHPRVEELVDAMSAALGPRLDVLLNGRDRSVAAWTQGVPCYTPDGRFIAGPVPEVPGLHVMAGDNEAGVTHGPGLARMVADLVAGNAVDYVDPSVYAVDRFERRDMTEDEILNAAPEYE</sequence>
<feature type="domain" description="FAD dependent oxidoreductase" evidence="1">
    <location>
        <begin position="8"/>
        <end position="369"/>
    </location>
</feature>
<reference evidence="2" key="1">
    <citation type="submission" date="2021-01" db="EMBL/GenBank/DDBJ databases">
        <title>Whole genome shotgun sequence of Sinosporangium siamense NBRC 109515.</title>
        <authorList>
            <person name="Komaki H."/>
            <person name="Tamura T."/>
        </authorList>
    </citation>
    <scope>NUCLEOTIDE SEQUENCE</scope>
    <source>
        <strain evidence="2">NBRC 109515</strain>
    </source>
</reference>
<gene>
    <name evidence="2" type="ORF">Ssi02_54070</name>
</gene>
<comment type="caution">
    <text evidence="2">The sequence shown here is derived from an EMBL/GenBank/DDBJ whole genome shotgun (WGS) entry which is preliminary data.</text>
</comment>
<dbReference type="Gene3D" id="3.30.9.10">
    <property type="entry name" value="D-Amino Acid Oxidase, subunit A, domain 2"/>
    <property type="match status" value="1"/>
</dbReference>
<dbReference type="SUPFAM" id="SSF51905">
    <property type="entry name" value="FAD/NAD(P)-binding domain"/>
    <property type="match status" value="1"/>
</dbReference>
<evidence type="ECO:0000259" key="1">
    <source>
        <dbReference type="Pfam" id="PF01266"/>
    </source>
</evidence>
<dbReference type="RefSeq" id="WP_204030259.1">
    <property type="nucleotide sequence ID" value="NZ_BOOW01000034.1"/>
</dbReference>
<evidence type="ECO:0000313" key="2">
    <source>
        <dbReference type="EMBL" id="GII95176.1"/>
    </source>
</evidence>
<dbReference type="Pfam" id="PF01266">
    <property type="entry name" value="DAO"/>
    <property type="match status" value="1"/>
</dbReference>
<keyword evidence="3" id="KW-1185">Reference proteome</keyword>
<protein>
    <submittedName>
        <fullName evidence="2">FAD-dependent oxidoreductase</fullName>
    </submittedName>
</protein>
<dbReference type="GO" id="GO:0005737">
    <property type="term" value="C:cytoplasm"/>
    <property type="evidence" value="ECO:0007669"/>
    <property type="project" value="TreeGrafter"/>
</dbReference>
<dbReference type="EMBL" id="BOOW01000034">
    <property type="protein sequence ID" value="GII95176.1"/>
    <property type="molecule type" value="Genomic_DNA"/>
</dbReference>
<dbReference type="PANTHER" id="PTHR13847">
    <property type="entry name" value="SARCOSINE DEHYDROGENASE-RELATED"/>
    <property type="match status" value="1"/>
</dbReference>
<dbReference type="Gene3D" id="3.50.50.60">
    <property type="entry name" value="FAD/NAD(P)-binding domain"/>
    <property type="match status" value="1"/>
</dbReference>
<accession>A0A919V9D3</accession>
<organism evidence="2 3">
    <name type="scientific">Sinosporangium siamense</name>
    <dbReference type="NCBI Taxonomy" id="1367973"/>
    <lineage>
        <taxon>Bacteria</taxon>
        <taxon>Bacillati</taxon>
        <taxon>Actinomycetota</taxon>
        <taxon>Actinomycetes</taxon>
        <taxon>Streptosporangiales</taxon>
        <taxon>Streptosporangiaceae</taxon>
        <taxon>Sinosporangium</taxon>
    </lineage>
</organism>
<name>A0A919V9D3_9ACTN</name>